<comment type="caution">
    <text evidence="1">The sequence shown here is derived from an EMBL/GenBank/DDBJ whole genome shotgun (WGS) entry which is preliminary data.</text>
</comment>
<dbReference type="Proteomes" id="UP000030023">
    <property type="component" value="Unassembled WGS sequence"/>
</dbReference>
<evidence type="ECO:0000313" key="2">
    <source>
        <dbReference type="Proteomes" id="UP000030023"/>
    </source>
</evidence>
<reference evidence="1 2" key="1">
    <citation type="journal article" date="2014" name="Antonie Van Leeuwenhoek">
        <title>Oenococcus alcoholitolerans sp. nov., a lactic acid bacteria isolated from cachaca and ethanol fermentation processes.</title>
        <authorList>
            <person name="Badotti F."/>
            <person name="Moreira A.P."/>
            <person name="Tonon L.A."/>
            <person name="de Lucena B.T."/>
            <person name="Gomes Fde C."/>
            <person name="Kruger R."/>
            <person name="Thompson C.C."/>
            <person name="de Morais M.A.Jr."/>
            <person name="Rosa C.A."/>
            <person name="Thompson F.L."/>
        </authorList>
    </citation>
    <scope>NUCLEOTIDE SEQUENCE [LARGE SCALE GENOMIC DNA]</scope>
    <source>
        <strain evidence="1 2">UFRJ-M7.2.18</strain>
    </source>
</reference>
<name>A0ABR4XQJ6_9LACO</name>
<sequence length="78" mass="9121">MNLTYKDNKNKEFSVKGVMKFSFIYPNDQLLTFPASDTKDFFDNYQDSKAIKFYTADGSSLQIDTEKIHEPKLSKSYF</sequence>
<dbReference type="EMBL" id="AXCV01000224">
    <property type="protein sequence ID" value="KGO31748.1"/>
    <property type="molecule type" value="Genomic_DNA"/>
</dbReference>
<protein>
    <submittedName>
        <fullName evidence="1">Uncharacterized protein</fullName>
    </submittedName>
</protein>
<keyword evidence="2" id="KW-1185">Reference proteome</keyword>
<proteinExistence type="predicted"/>
<evidence type="ECO:0000313" key="1">
    <source>
        <dbReference type="EMBL" id="KGO31748.1"/>
    </source>
</evidence>
<organism evidence="1 2">
    <name type="scientific">Oenococcus alcoholitolerans</name>
    <dbReference type="NCBI Taxonomy" id="931074"/>
    <lineage>
        <taxon>Bacteria</taxon>
        <taxon>Bacillati</taxon>
        <taxon>Bacillota</taxon>
        <taxon>Bacilli</taxon>
        <taxon>Lactobacillales</taxon>
        <taxon>Lactobacillaceae</taxon>
        <taxon>Oenococcus</taxon>
    </lineage>
</organism>
<gene>
    <name evidence="1" type="ORF">Q757_05290</name>
</gene>
<accession>A0ABR4XQJ6</accession>